<evidence type="ECO:0000313" key="2">
    <source>
        <dbReference type="Proteomes" id="UP000593577"/>
    </source>
</evidence>
<feature type="non-terminal residue" evidence="1">
    <location>
        <position position="138"/>
    </location>
</feature>
<gene>
    <name evidence="1" type="ORF">Goari_027285</name>
</gene>
<sequence length="138" mass="15757">TLCPVCRVEEETVNHFFRDCIFTQQHARRSCSGVIVRNKEGLVIASCTYPWGNILDPIMAEARKKRSCVSSVIQEINGRTPNFRRLCFKYVPIEVSKAAHGMALKGWRYEDPQYWMKEVPHAVEGLVNRDRKSGNDGG</sequence>
<proteinExistence type="predicted"/>
<comment type="caution">
    <text evidence="1">The sequence shown here is derived from an EMBL/GenBank/DDBJ whole genome shotgun (WGS) entry which is preliminary data.</text>
</comment>
<organism evidence="1 2">
    <name type="scientific">Gossypium aridum</name>
    <name type="common">American cotton</name>
    <name type="synonym">Erioxylum aridum</name>
    <dbReference type="NCBI Taxonomy" id="34290"/>
    <lineage>
        <taxon>Eukaryota</taxon>
        <taxon>Viridiplantae</taxon>
        <taxon>Streptophyta</taxon>
        <taxon>Embryophyta</taxon>
        <taxon>Tracheophyta</taxon>
        <taxon>Spermatophyta</taxon>
        <taxon>Magnoliopsida</taxon>
        <taxon>eudicotyledons</taxon>
        <taxon>Gunneridae</taxon>
        <taxon>Pentapetalae</taxon>
        <taxon>rosids</taxon>
        <taxon>malvids</taxon>
        <taxon>Malvales</taxon>
        <taxon>Malvaceae</taxon>
        <taxon>Malvoideae</taxon>
        <taxon>Gossypium</taxon>
    </lineage>
</organism>
<keyword evidence="2" id="KW-1185">Reference proteome</keyword>
<name>A0A7J8YP78_GOSAI</name>
<evidence type="ECO:0000313" key="1">
    <source>
        <dbReference type="EMBL" id="MBA0701406.1"/>
    </source>
</evidence>
<protein>
    <recommendedName>
        <fullName evidence="3">Reverse transcriptase zinc-binding domain-containing protein</fullName>
    </recommendedName>
</protein>
<reference evidence="1 2" key="1">
    <citation type="journal article" date="2019" name="Genome Biol. Evol.">
        <title>Insights into the evolution of the New World diploid cottons (Gossypium, subgenus Houzingenia) based on genome sequencing.</title>
        <authorList>
            <person name="Grover C.E."/>
            <person name="Arick M.A. 2nd"/>
            <person name="Thrash A."/>
            <person name="Conover J.L."/>
            <person name="Sanders W.S."/>
            <person name="Peterson D.G."/>
            <person name="Frelichowski J.E."/>
            <person name="Scheffler J.A."/>
            <person name="Scheffler B.E."/>
            <person name="Wendel J.F."/>
        </authorList>
    </citation>
    <scope>NUCLEOTIDE SEQUENCE [LARGE SCALE GENOMIC DNA]</scope>
    <source>
        <strain evidence="1">185</strain>
        <tissue evidence="1">Leaf</tissue>
    </source>
</reference>
<dbReference type="EMBL" id="JABFAA010258706">
    <property type="protein sequence ID" value="MBA0701406.1"/>
    <property type="molecule type" value="Genomic_DNA"/>
</dbReference>
<evidence type="ECO:0008006" key="3">
    <source>
        <dbReference type="Google" id="ProtNLM"/>
    </source>
</evidence>
<accession>A0A7J8YP78</accession>
<dbReference type="AlphaFoldDB" id="A0A7J8YP78"/>
<dbReference type="Proteomes" id="UP000593577">
    <property type="component" value="Unassembled WGS sequence"/>
</dbReference>